<gene>
    <name evidence="1" type="ORF">ALC57_11429</name>
</gene>
<dbReference type="STRING" id="471704.A0A151J2I9"/>
<evidence type="ECO:0000313" key="2">
    <source>
        <dbReference type="Proteomes" id="UP000078492"/>
    </source>
</evidence>
<dbReference type="Proteomes" id="UP000078492">
    <property type="component" value="Unassembled WGS sequence"/>
</dbReference>
<name>A0A151J2I9_9HYME</name>
<accession>A0A151J2I9</accession>
<dbReference type="EMBL" id="KQ980379">
    <property type="protein sequence ID" value="KYN16311.1"/>
    <property type="molecule type" value="Genomic_DNA"/>
</dbReference>
<organism evidence="1 2">
    <name type="scientific">Trachymyrmex cornetzi</name>
    <dbReference type="NCBI Taxonomy" id="471704"/>
    <lineage>
        <taxon>Eukaryota</taxon>
        <taxon>Metazoa</taxon>
        <taxon>Ecdysozoa</taxon>
        <taxon>Arthropoda</taxon>
        <taxon>Hexapoda</taxon>
        <taxon>Insecta</taxon>
        <taxon>Pterygota</taxon>
        <taxon>Neoptera</taxon>
        <taxon>Endopterygota</taxon>
        <taxon>Hymenoptera</taxon>
        <taxon>Apocrita</taxon>
        <taxon>Aculeata</taxon>
        <taxon>Formicoidea</taxon>
        <taxon>Formicidae</taxon>
        <taxon>Myrmicinae</taxon>
        <taxon>Trachymyrmex</taxon>
    </lineage>
</organism>
<reference evidence="1 2" key="1">
    <citation type="submission" date="2015-09" db="EMBL/GenBank/DDBJ databases">
        <title>Trachymyrmex cornetzi WGS genome.</title>
        <authorList>
            <person name="Nygaard S."/>
            <person name="Hu H."/>
            <person name="Boomsma J."/>
            <person name="Zhang G."/>
        </authorList>
    </citation>
    <scope>NUCLEOTIDE SEQUENCE [LARGE SCALE GENOMIC DNA]</scope>
    <source>
        <strain evidence="1">Tcor2-1</strain>
        <tissue evidence="1">Whole body</tissue>
    </source>
</reference>
<feature type="non-terminal residue" evidence="1">
    <location>
        <position position="1"/>
    </location>
</feature>
<keyword evidence="2" id="KW-1185">Reference proteome</keyword>
<protein>
    <recommendedName>
        <fullName evidence="3">DNA-directed DNA polymerase</fullName>
    </recommendedName>
</protein>
<sequence>NSNYIEPRQFLEDAKEIVLERVRDAIERHSSVKVNNIFNGEFATKDKRAIKSINTKNIEIYRYTDLHEWYERHVIEPTLTSLEEFQECDSGWALSRILNVTVNVNKLNLMRAGCHIEVPQEIARKRAEISVRTMHNACFTWSLVAALHPAEEHVNRESSYPHYTTVLNFTNIEFPITLKDINKFEQLNDMTINVYGIENKQVLSLRLTSDKKEKHVNMLYLQDPRNDSLGHFAWIKNLSRFVSSQLSKKEHKKFFYDRTSAKLQSHTMDCRKINDCAIRLPSEDDKWFEFGNYSNKERVPFIVYADLECVLQKTETDKEEASYTYQRHKVCSVDYYVRCSYDNSLSSYQFRRNKDCISWFARQLNDLADRVKDIISANVSMEVLSKQQWETYRSATRCHICEKPNDTRVRDHCYLTGKFRGPAHSRKGVFPYEYIDCVEKLQDTRLPPRELFFSSLTGDTVSKSDYAHAVNVWQRFSIRTLGEYSDLYLKTDVLLLAKTFSKISVRFNTSDYPADNVYGISLANKKVPGLMKDENSGMIMTEFVGLRAKMYAVRVDGKKDTKKAKVVKSNVVARTITFDDYTRCLNEEIEMIRRQSCIRSKLLLYDLNEVYTISESKIALNPYDDKRYTVPNSTETLPWGHWRIPL</sequence>
<evidence type="ECO:0008006" key="3">
    <source>
        <dbReference type="Google" id="ProtNLM"/>
    </source>
</evidence>
<dbReference type="AlphaFoldDB" id="A0A151J2I9"/>
<dbReference type="PANTHER" id="PTHR31511:SF12">
    <property type="entry name" value="RHO TERMINATION FACTOR N-TERMINAL DOMAIN-CONTAINING PROTEIN"/>
    <property type="match status" value="1"/>
</dbReference>
<dbReference type="PANTHER" id="PTHR31511">
    <property type="entry name" value="PROTEIN CBG23764"/>
    <property type="match status" value="1"/>
</dbReference>
<evidence type="ECO:0000313" key="1">
    <source>
        <dbReference type="EMBL" id="KYN16311.1"/>
    </source>
</evidence>
<proteinExistence type="predicted"/>